<keyword evidence="1" id="KW-0732">Signal</keyword>
<evidence type="ECO:0000256" key="1">
    <source>
        <dbReference type="SAM" id="SignalP"/>
    </source>
</evidence>
<feature type="signal peptide" evidence="1">
    <location>
        <begin position="1"/>
        <end position="15"/>
    </location>
</feature>
<evidence type="ECO:0000313" key="2">
    <source>
        <dbReference type="EMBL" id="MBW30480.1"/>
    </source>
</evidence>
<organism evidence="2">
    <name type="scientific">Anopheles braziliensis</name>
    <dbReference type="NCBI Taxonomy" id="58242"/>
    <lineage>
        <taxon>Eukaryota</taxon>
        <taxon>Metazoa</taxon>
        <taxon>Ecdysozoa</taxon>
        <taxon>Arthropoda</taxon>
        <taxon>Hexapoda</taxon>
        <taxon>Insecta</taxon>
        <taxon>Pterygota</taxon>
        <taxon>Neoptera</taxon>
        <taxon>Endopterygota</taxon>
        <taxon>Diptera</taxon>
        <taxon>Nematocera</taxon>
        <taxon>Culicoidea</taxon>
        <taxon>Culicidae</taxon>
        <taxon>Anophelinae</taxon>
        <taxon>Anopheles</taxon>
    </lineage>
</organism>
<sequence>MFVVIVMALLWITEANVWSNSRNDVRLDVDLEHGHRRHDVPDRAGSSRTVRSARNLQNVRRIQIGGKWFQPGGEVTPSD</sequence>
<protein>
    <submittedName>
        <fullName evidence="2">Putative secreted peptide</fullName>
    </submittedName>
</protein>
<reference evidence="2" key="1">
    <citation type="submission" date="2018-01" db="EMBL/GenBank/DDBJ databases">
        <title>An insight into the sialome of Amazonian anophelines.</title>
        <authorList>
            <person name="Ribeiro J.M."/>
            <person name="Scarpassa V."/>
            <person name="Calvo E."/>
        </authorList>
    </citation>
    <scope>NUCLEOTIDE SEQUENCE</scope>
    <source>
        <tissue evidence="2">Salivary glands</tissue>
    </source>
</reference>
<dbReference type="AlphaFoldDB" id="A0A2M3ZPV1"/>
<dbReference type="EMBL" id="GGFM01009729">
    <property type="protein sequence ID" value="MBW30480.1"/>
    <property type="molecule type" value="Transcribed_RNA"/>
</dbReference>
<accession>A0A2M3ZPV1</accession>
<feature type="chain" id="PRO_5014707943" evidence="1">
    <location>
        <begin position="16"/>
        <end position="79"/>
    </location>
</feature>
<proteinExistence type="predicted"/>
<name>A0A2M3ZPV1_9DIPT</name>